<sequence>MLHHRERQHGHLHWPCHQTMKLGSQMGTSCLAHEILSSMLLPPMTKAS</sequence>
<name>A0A2P2JGQ5_RHIMU</name>
<organism evidence="1">
    <name type="scientific">Rhizophora mucronata</name>
    <name type="common">Asiatic mangrove</name>
    <dbReference type="NCBI Taxonomy" id="61149"/>
    <lineage>
        <taxon>Eukaryota</taxon>
        <taxon>Viridiplantae</taxon>
        <taxon>Streptophyta</taxon>
        <taxon>Embryophyta</taxon>
        <taxon>Tracheophyta</taxon>
        <taxon>Spermatophyta</taxon>
        <taxon>Magnoliopsida</taxon>
        <taxon>eudicotyledons</taxon>
        <taxon>Gunneridae</taxon>
        <taxon>Pentapetalae</taxon>
        <taxon>rosids</taxon>
        <taxon>fabids</taxon>
        <taxon>Malpighiales</taxon>
        <taxon>Rhizophoraceae</taxon>
        <taxon>Rhizophora</taxon>
    </lineage>
</organism>
<dbReference type="AlphaFoldDB" id="A0A2P2JGQ5"/>
<accession>A0A2P2JGQ5</accession>
<reference evidence="1" key="1">
    <citation type="submission" date="2018-02" db="EMBL/GenBank/DDBJ databases">
        <title>Rhizophora mucronata_Transcriptome.</title>
        <authorList>
            <person name="Meera S.P."/>
            <person name="Sreeshan A."/>
            <person name="Augustine A."/>
        </authorList>
    </citation>
    <scope>NUCLEOTIDE SEQUENCE</scope>
    <source>
        <tissue evidence="1">Leaf</tissue>
    </source>
</reference>
<proteinExistence type="predicted"/>
<protein>
    <submittedName>
        <fullName evidence="1">Protein SCAR2-like isoform X2</fullName>
    </submittedName>
</protein>
<dbReference type="EMBL" id="GGEC01012152">
    <property type="protein sequence ID" value="MBW92635.1"/>
    <property type="molecule type" value="Transcribed_RNA"/>
</dbReference>
<evidence type="ECO:0000313" key="1">
    <source>
        <dbReference type="EMBL" id="MBW92635.1"/>
    </source>
</evidence>